<dbReference type="SMART" id="SM00014">
    <property type="entry name" value="acidPPc"/>
    <property type="match status" value="1"/>
</dbReference>
<feature type="transmembrane region" description="Helical" evidence="1">
    <location>
        <begin position="7"/>
        <end position="25"/>
    </location>
</feature>
<sequence>MKNKQTHFTIASFACLIFVMLGYVIKFYPETVASFDMTIQSAMRGDLPAGLTTFFSTITVIGNTLTQVILVVVAFLALYFWKQWKAEGGFVAVSGIAAACFILTFKYIYRRDRPSITHLVEAHGYSFPSGHSMGTMLIIGSLIVIVHQRMKAGLARTFCELLLACLIGLIGLSRIYLGVHYPTDVIAGFTLGFGVLHLIYPFYDQKRFELRFQGKQK</sequence>
<feature type="transmembrane region" description="Helical" evidence="1">
    <location>
        <begin position="54"/>
        <end position="81"/>
    </location>
</feature>
<protein>
    <submittedName>
        <fullName evidence="3">Phosphatase PAP2 family protein</fullName>
    </submittedName>
</protein>
<dbReference type="InterPro" id="IPR036938">
    <property type="entry name" value="PAP2/HPO_sf"/>
</dbReference>
<feature type="transmembrane region" description="Helical" evidence="1">
    <location>
        <begin position="88"/>
        <end position="109"/>
    </location>
</feature>
<feature type="transmembrane region" description="Helical" evidence="1">
    <location>
        <begin position="185"/>
        <end position="203"/>
    </location>
</feature>
<name>A0ABV8CTM2_9STRE</name>
<evidence type="ECO:0000256" key="1">
    <source>
        <dbReference type="SAM" id="Phobius"/>
    </source>
</evidence>
<evidence type="ECO:0000259" key="2">
    <source>
        <dbReference type="SMART" id="SM00014"/>
    </source>
</evidence>
<accession>A0ABV8CTM2</accession>
<keyword evidence="1" id="KW-0472">Membrane</keyword>
<gene>
    <name evidence="3" type="ORF">ACFORF_00650</name>
</gene>
<comment type="caution">
    <text evidence="3">The sequence shown here is derived from an EMBL/GenBank/DDBJ whole genome shotgun (WGS) entry which is preliminary data.</text>
</comment>
<dbReference type="RefSeq" id="WP_380424321.1">
    <property type="nucleotide sequence ID" value="NZ_JBHRZV010000002.1"/>
</dbReference>
<dbReference type="PROSITE" id="PS51257">
    <property type="entry name" value="PROKAR_LIPOPROTEIN"/>
    <property type="match status" value="1"/>
</dbReference>
<evidence type="ECO:0000313" key="3">
    <source>
        <dbReference type="EMBL" id="MFC3927143.1"/>
    </source>
</evidence>
<reference evidence="4" key="1">
    <citation type="journal article" date="2019" name="Int. J. Syst. Evol. Microbiol.">
        <title>The Global Catalogue of Microorganisms (GCM) 10K type strain sequencing project: providing services to taxonomists for standard genome sequencing and annotation.</title>
        <authorList>
            <consortium name="The Broad Institute Genomics Platform"/>
            <consortium name="The Broad Institute Genome Sequencing Center for Infectious Disease"/>
            <person name="Wu L."/>
            <person name="Ma J."/>
        </authorList>
    </citation>
    <scope>NUCLEOTIDE SEQUENCE [LARGE SCALE GENOMIC DNA]</scope>
    <source>
        <strain evidence="4">CCUG 67170</strain>
    </source>
</reference>
<dbReference type="InterPro" id="IPR000326">
    <property type="entry name" value="PAP2/HPO"/>
</dbReference>
<proteinExistence type="predicted"/>
<feature type="domain" description="Phosphatidic acid phosphatase type 2/haloperoxidase" evidence="2">
    <location>
        <begin position="87"/>
        <end position="200"/>
    </location>
</feature>
<dbReference type="Proteomes" id="UP001595807">
    <property type="component" value="Unassembled WGS sequence"/>
</dbReference>
<dbReference type="Gene3D" id="1.20.144.10">
    <property type="entry name" value="Phosphatidic acid phosphatase type 2/haloperoxidase"/>
    <property type="match status" value="1"/>
</dbReference>
<feature type="transmembrane region" description="Helical" evidence="1">
    <location>
        <begin position="129"/>
        <end position="146"/>
    </location>
</feature>
<dbReference type="PANTHER" id="PTHR14969">
    <property type="entry name" value="SPHINGOSINE-1-PHOSPHATE PHOSPHOHYDROLASE"/>
    <property type="match status" value="1"/>
</dbReference>
<evidence type="ECO:0000313" key="4">
    <source>
        <dbReference type="Proteomes" id="UP001595807"/>
    </source>
</evidence>
<keyword evidence="1" id="KW-1133">Transmembrane helix</keyword>
<keyword evidence="1" id="KW-0812">Transmembrane</keyword>
<dbReference type="Pfam" id="PF01569">
    <property type="entry name" value="PAP2"/>
    <property type="match status" value="1"/>
</dbReference>
<feature type="transmembrane region" description="Helical" evidence="1">
    <location>
        <begin position="158"/>
        <end position="179"/>
    </location>
</feature>
<dbReference type="PANTHER" id="PTHR14969:SF13">
    <property type="entry name" value="AT30094P"/>
    <property type="match status" value="1"/>
</dbReference>
<dbReference type="SUPFAM" id="SSF48317">
    <property type="entry name" value="Acid phosphatase/Vanadium-dependent haloperoxidase"/>
    <property type="match status" value="1"/>
</dbReference>
<dbReference type="EMBL" id="JBHRZV010000002">
    <property type="protein sequence ID" value="MFC3927143.1"/>
    <property type="molecule type" value="Genomic_DNA"/>
</dbReference>
<keyword evidence="4" id="KW-1185">Reference proteome</keyword>
<organism evidence="3 4">
    <name type="scientific">Streptococcus caprae</name>
    <dbReference type="NCBI Taxonomy" id="1640501"/>
    <lineage>
        <taxon>Bacteria</taxon>
        <taxon>Bacillati</taxon>
        <taxon>Bacillota</taxon>
        <taxon>Bacilli</taxon>
        <taxon>Lactobacillales</taxon>
        <taxon>Streptococcaceae</taxon>
        <taxon>Streptococcus</taxon>
    </lineage>
</organism>
<dbReference type="CDD" id="cd03392">
    <property type="entry name" value="PAP2_like_2"/>
    <property type="match status" value="1"/>
</dbReference>